<dbReference type="Gene3D" id="3.30.160.60">
    <property type="entry name" value="Classic Zinc Finger"/>
    <property type="match status" value="1"/>
</dbReference>
<name>A0A5N5FPT6_9ROSA</name>
<feature type="domain" description="C2H2-type" evidence="8">
    <location>
        <begin position="607"/>
        <end position="634"/>
    </location>
</feature>
<dbReference type="Gene3D" id="3.20.20.70">
    <property type="entry name" value="Aldolase class I"/>
    <property type="match status" value="1"/>
</dbReference>
<comment type="subcellular location">
    <subcellularLocation>
        <location evidence="1">Nucleus</location>
    </subcellularLocation>
</comment>
<evidence type="ECO:0000256" key="7">
    <source>
        <dbReference type="SAM" id="MobiDB-lite"/>
    </source>
</evidence>
<feature type="region of interest" description="Disordered" evidence="7">
    <location>
        <begin position="639"/>
        <end position="661"/>
    </location>
</feature>
<evidence type="ECO:0000256" key="4">
    <source>
        <dbReference type="ARBA" id="ARBA00023163"/>
    </source>
</evidence>
<keyword evidence="2" id="KW-0805">Transcription regulation</keyword>
<feature type="compositionally biased region" description="Basic and acidic residues" evidence="7">
    <location>
        <begin position="773"/>
        <end position="799"/>
    </location>
</feature>
<dbReference type="SMART" id="SM00355">
    <property type="entry name" value="ZnF_C2H2"/>
    <property type="match status" value="2"/>
</dbReference>
<keyword evidence="10" id="KW-1185">Reference proteome</keyword>
<feature type="compositionally biased region" description="Polar residues" evidence="7">
    <location>
        <begin position="642"/>
        <end position="661"/>
    </location>
</feature>
<dbReference type="GO" id="GO:0008270">
    <property type="term" value="F:zinc ion binding"/>
    <property type="evidence" value="ECO:0007669"/>
    <property type="project" value="UniProtKB-KW"/>
</dbReference>
<feature type="region of interest" description="Disordered" evidence="7">
    <location>
        <begin position="732"/>
        <end position="755"/>
    </location>
</feature>
<feature type="region of interest" description="Disordered" evidence="7">
    <location>
        <begin position="236"/>
        <end position="265"/>
    </location>
</feature>
<dbReference type="InterPro" id="IPR013785">
    <property type="entry name" value="Aldolase_TIM"/>
</dbReference>
<evidence type="ECO:0000259" key="8">
    <source>
        <dbReference type="PROSITE" id="PS50157"/>
    </source>
</evidence>
<gene>
    <name evidence="9" type="ORF">D8674_004355</name>
</gene>
<dbReference type="GO" id="GO:0005634">
    <property type="term" value="C:nucleus"/>
    <property type="evidence" value="ECO:0007669"/>
    <property type="project" value="UniProtKB-SubCell"/>
</dbReference>
<sequence>MSLLNFQFKEGIESPDYLKELIRKTRSLTKKSFGVGVVLAFPHEKNIQAVLDAMVAVLQVYWGECSDKLALKAHRSGVKIVPQAGSLDEAEKEIYAGADVITVQGREARGHVIGKEIEICRLGSTVPNATTTGDIESMVINETSPQSQTISSLSQTTPNFETAPPQMAAIAAVPPPQPPQEANVPLDSLIHIDISTLSQSELQVLSVFSSSSSSAFNLCRTHDLVVPKIDRSVFNESAGSRRQTYSRPRRQQSDTSTAAAATGHRRRVAGLLATPPKLTLVPPDDPERNENHAIIAHLKNFISQDPKFHQIDFEPYHTASFSRALIPNDDMRTGIVGFEGRGEMGVKKRKRGRKPKVKVLGLENEGYAGMGMMNTEGAAVDISGLGNAEEPFGEELRRRTVGLETEEELLGFMRELGGQWGSRRKKRKIVDASEFGNALPVGWKLLLGLKRKEGRAWIYCRRYISPTGEQFLTCKEVSSFLLPFTHHNNAQHLDGGHARENVQEECIVATENHADKHGDRRQDVNSSSALVVSSMSNECEKEVTLLGVDNLAEVQIHDLFECHKCNLTFNEKDSYLQHLLSLHQRTTRKYRLGSTVGDGVIIKDGKYECQFCHKVFLERRRYNGHVGIHVRNYVRRVEESPGPTTLQKRIESPNSEGLPSRTSKMDALIEIAQNSIMETSTAGPNDQSNGDAALDKPYMGCSSEIHASDSHQETNIDSPLSEQDLDGRLFDRIDSDKHDSEHTITDGSMDGADDPMEVEDINDSCTNTDELSATEKKGKPSECSLEKDGLASTSDELKKSGTNQDGATCCKIDASSNDKFILDAVGNEILNGTSALEHPNVIDHSTNKNSEQAVDFGSSIEQEPSKSSDTLIESVLQAYEGNELQIGISDSLISVNSVVCFPTSTAISDEGDQRLSSVAHRHDDTGFEELGLDEIEPLKYGFPSGQESITLQEVPMDLTNNAEMEKAFGSSVQFESEEVMLSMAGRRQITTACVWCGVEFNHEAVDSEIQPDSVGFMCPTCKTKISGQLNVLDDDMPVNANPF</sequence>
<feature type="compositionally biased region" description="Polar residues" evidence="7">
    <location>
        <begin position="678"/>
        <end position="690"/>
    </location>
</feature>
<dbReference type="GO" id="GO:0003677">
    <property type="term" value="F:DNA binding"/>
    <property type="evidence" value="ECO:0007669"/>
    <property type="project" value="UniProtKB-KW"/>
</dbReference>
<feature type="compositionally biased region" description="Basic and acidic residues" evidence="7">
    <location>
        <begin position="732"/>
        <end position="744"/>
    </location>
</feature>
<evidence type="ECO:0000256" key="3">
    <source>
        <dbReference type="ARBA" id="ARBA00023125"/>
    </source>
</evidence>
<feature type="compositionally biased region" description="Polar residues" evidence="7">
    <location>
        <begin position="236"/>
        <end position="246"/>
    </location>
</feature>
<keyword evidence="6" id="KW-0862">Zinc</keyword>
<dbReference type="InterPro" id="IPR016177">
    <property type="entry name" value="DNA-bd_dom_sf"/>
</dbReference>
<evidence type="ECO:0000256" key="6">
    <source>
        <dbReference type="PROSITE-ProRule" id="PRU00042"/>
    </source>
</evidence>
<dbReference type="EMBL" id="SMOL01000695">
    <property type="protein sequence ID" value="KAB2603350.1"/>
    <property type="molecule type" value="Genomic_DNA"/>
</dbReference>
<organism evidence="9 10">
    <name type="scientific">Pyrus ussuriensis x Pyrus communis</name>
    <dbReference type="NCBI Taxonomy" id="2448454"/>
    <lineage>
        <taxon>Eukaryota</taxon>
        <taxon>Viridiplantae</taxon>
        <taxon>Streptophyta</taxon>
        <taxon>Embryophyta</taxon>
        <taxon>Tracheophyta</taxon>
        <taxon>Spermatophyta</taxon>
        <taxon>Magnoliopsida</taxon>
        <taxon>eudicotyledons</taxon>
        <taxon>Gunneridae</taxon>
        <taxon>Pentapetalae</taxon>
        <taxon>rosids</taxon>
        <taxon>fabids</taxon>
        <taxon>Rosales</taxon>
        <taxon>Rosaceae</taxon>
        <taxon>Amygdaloideae</taxon>
        <taxon>Maleae</taxon>
        <taxon>Pyrus</taxon>
    </lineage>
</organism>
<dbReference type="InterPro" id="IPR013087">
    <property type="entry name" value="Znf_C2H2_type"/>
</dbReference>
<dbReference type="InterPro" id="IPR037472">
    <property type="entry name" value="MBD8"/>
</dbReference>
<feature type="region of interest" description="Disordered" evidence="7">
    <location>
        <begin position="768"/>
        <end position="804"/>
    </location>
</feature>
<reference evidence="10" key="2">
    <citation type="submission" date="2019-10" db="EMBL/GenBank/DDBJ databases">
        <title>A de novo genome assembly of a pear dwarfing rootstock.</title>
        <authorList>
            <person name="Wang F."/>
            <person name="Wang J."/>
            <person name="Li S."/>
            <person name="Zhang Y."/>
            <person name="Fang M."/>
            <person name="Ma L."/>
            <person name="Zhao Y."/>
            <person name="Jiang S."/>
        </authorList>
    </citation>
    <scope>NUCLEOTIDE SEQUENCE [LARGE SCALE GENOMIC DNA]</scope>
</reference>
<keyword evidence="6" id="KW-0479">Metal-binding</keyword>
<keyword evidence="5" id="KW-0539">Nucleus</keyword>
<dbReference type="PROSITE" id="PS00028">
    <property type="entry name" value="ZINC_FINGER_C2H2_1"/>
    <property type="match status" value="2"/>
</dbReference>
<dbReference type="AlphaFoldDB" id="A0A5N5FPT6"/>
<evidence type="ECO:0000313" key="10">
    <source>
        <dbReference type="Proteomes" id="UP000327157"/>
    </source>
</evidence>
<accession>A0A5N5FPT6</accession>
<reference evidence="9 10" key="3">
    <citation type="submission" date="2019-11" db="EMBL/GenBank/DDBJ databases">
        <title>A de novo genome assembly of a pear dwarfing rootstock.</title>
        <authorList>
            <person name="Wang F."/>
            <person name="Wang J."/>
            <person name="Li S."/>
            <person name="Zhang Y."/>
            <person name="Fang M."/>
            <person name="Ma L."/>
            <person name="Zhao Y."/>
            <person name="Jiang S."/>
        </authorList>
    </citation>
    <scope>NUCLEOTIDE SEQUENCE [LARGE SCALE GENOMIC DNA]</scope>
    <source>
        <strain evidence="9">S2</strain>
        <tissue evidence="9">Leaf</tissue>
    </source>
</reference>
<evidence type="ECO:0000256" key="5">
    <source>
        <dbReference type="ARBA" id="ARBA00023242"/>
    </source>
</evidence>
<dbReference type="PROSITE" id="PS50157">
    <property type="entry name" value="ZINC_FINGER_C2H2_2"/>
    <property type="match status" value="2"/>
</dbReference>
<reference evidence="9 10" key="1">
    <citation type="submission" date="2019-09" db="EMBL/GenBank/DDBJ databases">
        <authorList>
            <person name="Ou C."/>
        </authorList>
    </citation>
    <scope>NUCLEOTIDE SEQUENCE [LARGE SCALE GENOMIC DNA]</scope>
    <source>
        <strain evidence="9">S2</strain>
        <tissue evidence="9">Leaf</tissue>
    </source>
</reference>
<evidence type="ECO:0000256" key="2">
    <source>
        <dbReference type="ARBA" id="ARBA00023015"/>
    </source>
</evidence>
<evidence type="ECO:0000313" key="9">
    <source>
        <dbReference type="EMBL" id="KAB2603350.1"/>
    </source>
</evidence>
<dbReference type="OrthoDB" id="1893318at2759"/>
<evidence type="ECO:0000256" key="1">
    <source>
        <dbReference type="ARBA" id="ARBA00004123"/>
    </source>
</evidence>
<proteinExistence type="predicted"/>
<dbReference type="SUPFAM" id="SSF54171">
    <property type="entry name" value="DNA-binding domain"/>
    <property type="match status" value="1"/>
</dbReference>
<comment type="caution">
    <text evidence="9">The sequence shown here is derived from an EMBL/GenBank/DDBJ whole genome shotgun (WGS) entry which is preliminary data.</text>
</comment>
<dbReference type="SUPFAM" id="SSF51412">
    <property type="entry name" value="Inosine monophosphate dehydrogenase (IMPDH)"/>
    <property type="match status" value="1"/>
</dbReference>
<dbReference type="PANTHER" id="PTHR37701:SF19">
    <property type="entry name" value="METHYL-CPG-BINDING DOMAIN PROTEIN"/>
    <property type="match status" value="1"/>
</dbReference>
<dbReference type="PANTHER" id="PTHR37701">
    <property type="entry name" value="METHYL-CPG-BINDING DOMAIN-CONTAINING PROTEIN 8"/>
    <property type="match status" value="1"/>
</dbReference>
<keyword evidence="4" id="KW-0804">Transcription</keyword>
<keyword evidence="3" id="KW-0238">DNA-binding</keyword>
<keyword evidence="6" id="KW-0863">Zinc-finger</keyword>
<dbReference type="Proteomes" id="UP000327157">
    <property type="component" value="Chromosome 10"/>
</dbReference>
<protein>
    <recommendedName>
        <fullName evidence="8">C2H2-type domain-containing protein</fullName>
    </recommendedName>
</protein>
<feature type="domain" description="C2H2-type" evidence="8">
    <location>
        <begin position="560"/>
        <end position="588"/>
    </location>
</feature>
<feature type="region of interest" description="Disordered" evidence="7">
    <location>
        <begin position="678"/>
        <end position="698"/>
    </location>
</feature>